<feature type="domain" description="Aspartokinase ACT" evidence="16">
    <location>
        <begin position="341"/>
        <end position="397"/>
    </location>
</feature>
<comment type="pathway">
    <text evidence="3 14">Amino-acid biosynthesis; L-threonine biosynthesis; L-threonine from L-aspartate: step 1/5.</text>
</comment>
<evidence type="ECO:0000256" key="7">
    <source>
        <dbReference type="ARBA" id="ARBA00022741"/>
    </source>
</evidence>
<keyword evidence="5 14" id="KW-0028">Amino-acid biosynthesis</keyword>
<keyword evidence="8 13" id="KW-0418">Kinase</keyword>
<dbReference type="AlphaFoldDB" id="A0A0C7NMK2"/>
<feature type="binding site" evidence="12">
    <location>
        <position position="47"/>
    </location>
    <ligand>
        <name>substrate</name>
    </ligand>
</feature>
<keyword evidence="10" id="KW-0457">Lysine biosynthesis</keyword>
<dbReference type="Gene3D" id="3.30.2130.10">
    <property type="entry name" value="VC0802-like"/>
    <property type="match status" value="1"/>
</dbReference>
<dbReference type="PROSITE" id="PS00324">
    <property type="entry name" value="ASPARTOKINASE"/>
    <property type="match status" value="1"/>
</dbReference>
<gene>
    <name evidence="17" type="primary">lysC</name>
    <name evidence="17" type="ORF">DTL3_1854</name>
</gene>
<comment type="similarity">
    <text evidence="4 13">Belongs to the aspartokinase family.</text>
</comment>
<dbReference type="GO" id="GO:0009089">
    <property type="term" value="P:lysine biosynthetic process via diaminopimelate"/>
    <property type="evidence" value="ECO:0007669"/>
    <property type="project" value="UniProtKB-UniPathway"/>
</dbReference>
<keyword evidence="18" id="KW-1185">Reference proteome</keyword>
<sequence length="399" mass="44035">MNIVVQKYGGSSVSDAERMKNVAKKIQSKVLKGFKVLAVVSAMGDTTNRLIKLANEIVQRPEPRELDMLLTTGEQISASLLAMVLNEMGINARSVNAFQLKIITTSDFTEAQIKNVNREYIYQSLEKYDVLVVTGFQGITEEGDLTTLGRGGSDTSAVALAAYLKAPCEIYSNFPGIYTVDPKLYPQAKKLKYVTHDEMLEMAALGAKVLHPRSVEIAKKYNVTIYCASSFSDEEGSYVVSAYENYLEEPTVTGLSADDNQIQVTILNLPTDFLLVNKVFEVAAENNLNIDMISMINDHDKVNVSFSIVESGLENVDKVFNGFLKNVDGTKINYKNGLVKISIVGVGMRKARGVASRFFKAMENIPITLVTTSEIKISCLVPTEYKNRAVNILAKEFNL</sequence>
<dbReference type="CDD" id="cd04923">
    <property type="entry name" value="ACT_AK-LysC-DapG-like_2"/>
    <property type="match status" value="1"/>
</dbReference>
<evidence type="ECO:0000259" key="15">
    <source>
        <dbReference type="Pfam" id="PF00696"/>
    </source>
</evidence>
<feature type="binding site" evidence="12">
    <location>
        <begin position="208"/>
        <end position="209"/>
    </location>
    <ligand>
        <name>ATP</name>
        <dbReference type="ChEBI" id="CHEBI:30616"/>
    </ligand>
</feature>
<dbReference type="InterPro" id="IPR005260">
    <property type="entry name" value="Asp_kin_monofn"/>
</dbReference>
<dbReference type="GO" id="GO:0005524">
    <property type="term" value="F:ATP binding"/>
    <property type="evidence" value="ECO:0007669"/>
    <property type="project" value="UniProtKB-KW"/>
</dbReference>
<feature type="binding site" evidence="12">
    <location>
        <position position="178"/>
    </location>
    <ligand>
        <name>ATP</name>
        <dbReference type="ChEBI" id="CHEBI:30616"/>
    </ligand>
</feature>
<keyword evidence="7 12" id="KW-0547">Nucleotide-binding</keyword>
<evidence type="ECO:0000256" key="11">
    <source>
        <dbReference type="ARBA" id="ARBA00047872"/>
    </source>
</evidence>
<dbReference type="CDD" id="cd04891">
    <property type="entry name" value="ACT_AK-LysC-DapG-like_1"/>
    <property type="match status" value="1"/>
</dbReference>
<dbReference type="Pfam" id="PF22468">
    <property type="entry name" value="ACT_9"/>
    <property type="match status" value="1"/>
</dbReference>
<reference evidence="18" key="1">
    <citation type="submission" date="2014-11" db="EMBL/GenBank/DDBJ databases">
        <authorList>
            <person name="Wibberg D."/>
        </authorList>
    </citation>
    <scope>NUCLEOTIDE SEQUENCE [LARGE SCALE GENOMIC DNA]</scope>
    <source>
        <strain evidence="18">L3</strain>
    </source>
</reference>
<dbReference type="PIRSF" id="PIRSF000726">
    <property type="entry name" value="Asp_kin"/>
    <property type="match status" value="1"/>
</dbReference>
<dbReference type="KEGG" id="dtn:DTL3_1854"/>
<evidence type="ECO:0000256" key="2">
    <source>
        <dbReference type="ARBA" id="ARBA00004986"/>
    </source>
</evidence>
<dbReference type="GO" id="GO:0009090">
    <property type="term" value="P:homoserine biosynthetic process"/>
    <property type="evidence" value="ECO:0007669"/>
    <property type="project" value="TreeGrafter"/>
</dbReference>
<feature type="binding site" evidence="12">
    <location>
        <begin position="7"/>
        <end position="10"/>
    </location>
    <ligand>
        <name>ATP</name>
        <dbReference type="ChEBI" id="CHEBI:30616"/>
    </ligand>
</feature>
<dbReference type="InterPro" id="IPR001048">
    <property type="entry name" value="Asp/Glu/Uridylate_kinase"/>
</dbReference>
<dbReference type="OrthoDB" id="9799110at2"/>
<dbReference type="UniPathway" id="UPA00051">
    <property type="reaction ID" value="UER00462"/>
</dbReference>
<evidence type="ECO:0000256" key="1">
    <source>
        <dbReference type="ARBA" id="ARBA00004766"/>
    </source>
</evidence>
<dbReference type="Proteomes" id="UP000032809">
    <property type="component" value="Chromosome I"/>
</dbReference>
<dbReference type="UniPathway" id="UPA00034">
    <property type="reaction ID" value="UER00015"/>
</dbReference>
<evidence type="ECO:0000313" key="17">
    <source>
        <dbReference type="EMBL" id="CEP79136.1"/>
    </source>
</evidence>
<feature type="domain" description="Aspartate/glutamate/uridylate kinase" evidence="15">
    <location>
        <begin position="2"/>
        <end position="228"/>
    </location>
</feature>
<dbReference type="GO" id="GO:0004072">
    <property type="term" value="F:aspartate kinase activity"/>
    <property type="evidence" value="ECO:0007669"/>
    <property type="project" value="UniProtKB-EC"/>
</dbReference>
<dbReference type="PANTHER" id="PTHR21499:SF3">
    <property type="entry name" value="ASPARTOKINASE"/>
    <property type="match status" value="1"/>
</dbReference>
<dbReference type="SUPFAM" id="SSF55021">
    <property type="entry name" value="ACT-like"/>
    <property type="match status" value="2"/>
</dbReference>
<dbReference type="NCBIfam" id="NF005155">
    <property type="entry name" value="PRK06635.1-4"/>
    <property type="match status" value="1"/>
</dbReference>
<keyword evidence="9 12" id="KW-0067">ATP-binding</keyword>
<dbReference type="Pfam" id="PF00696">
    <property type="entry name" value="AA_kinase"/>
    <property type="match status" value="1"/>
</dbReference>
<evidence type="ECO:0000256" key="6">
    <source>
        <dbReference type="ARBA" id="ARBA00022679"/>
    </source>
</evidence>
<evidence type="ECO:0000256" key="4">
    <source>
        <dbReference type="ARBA" id="ARBA00010122"/>
    </source>
</evidence>
<comment type="pathway">
    <text evidence="1 14">Amino-acid biosynthesis; L-lysine biosynthesis via DAP pathway; (S)-tetrahydrodipicolinate from L-aspartate: step 1/4.</text>
</comment>
<evidence type="ECO:0000256" key="14">
    <source>
        <dbReference type="RuleBase" id="RU004249"/>
    </source>
</evidence>
<dbReference type="PANTHER" id="PTHR21499">
    <property type="entry name" value="ASPARTATE KINASE"/>
    <property type="match status" value="1"/>
</dbReference>
<dbReference type="GO" id="GO:0005829">
    <property type="term" value="C:cytosol"/>
    <property type="evidence" value="ECO:0007669"/>
    <property type="project" value="TreeGrafter"/>
</dbReference>
<evidence type="ECO:0000256" key="8">
    <source>
        <dbReference type="ARBA" id="ARBA00022777"/>
    </source>
</evidence>
<evidence type="ECO:0000256" key="13">
    <source>
        <dbReference type="RuleBase" id="RU003448"/>
    </source>
</evidence>
<dbReference type="NCBIfam" id="NF005154">
    <property type="entry name" value="PRK06635.1-2"/>
    <property type="match status" value="1"/>
</dbReference>
<evidence type="ECO:0000256" key="3">
    <source>
        <dbReference type="ARBA" id="ARBA00005139"/>
    </source>
</evidence>
<dbReference type="GO" id="GO:0009088">
    <property type="term" value="P:threonine biosynthetic process"/>
    <property type="evidence" value="ECO:0007669"/>
    <property type="project" value="UniProtKB-UniPathway"/>
</dbReference>
<evidence type="ECO:0000256" key="5">
    <source>
        <dbReference type="ARBA" id="ARBA00022605"/>
    </source>
</evidence>
<evidence type="ECO:0000256" key="9">
    <source>
        <dbReference type="ARBA" id="ARBA00022840"/>
    </source>
</evidence>
<evidence type="ECO:0000313" key="18">
    <source>
        <dbReference type="Proteomes" id="UP000032809"/>
    </source>
</evidence>
<dbReference type="InterPro" id="IPR041740">
    <property type="entry name" value="AKii-LysC-BS"/>
</dbReference>
<dbReference type="RefSeq" id="WP_045088458.1">
    <property type="nucleotide sequence ID" value="NZ_LN824141.1"/>
</dbReference>
<dbReference type="NCBIfam" id="TIGR00657">
    <property type="entry name" value="asp_kinases"/>
    <property type="match status" value="1"/>
</dbReference>
<proteinExistence type="inferred from homology"/>
<dbReference type="InterPro" id="IPR045865">
    <property type="entry name" value="ACT-like_dom_sf"/>
</dbReference>
<dbReference type="STRING" id="1006576.DTL3_1854"/>
<name>A0A0C7NMK2_DEFTU</name>
<dbReference type="InterPro" id="IPR054352">
    <property type="entry name" value="ACT_Aspartokinase"/>
</dbReference>
<keyword evidence="6 13" id="KW-0808">Transferase</keyword>
<evidence type="ECO:0000256" key="10">
    <source>
        <dbReference type="ARBA" id="ARBA00023154"/>
    </source>
</evidence>
<dbReference type="FunFam" id="3.40.1160.10:FF:000002">
    <property type="entry name" value="Aspartokinase"/>
    <property type="match status" value="1"/>
</dbReference>
<comment type="pathway">
    <text evidence="2 14">Amino-acid biosynthesis; L-methionine biosynthesis via de novo pathway; L-homoserine from L-aspartate: step 1/3.</text>
</comment>
<dbReference type="SUPFAM" id="SSF53633">
    <property type="entry name" value="Carbamate kinase-like"/>
    <property type="match status" value="1"/>
</dbReference>
<dbReference type="InterPro" id="IPR036393">
    <property type="entry name" value="AceGlu_kinase-like_sf"/>
</dbReference>
<dbReference type="EMBL" id="LN824141">
    <property type="protein sequence ID" value="CEP79136.1"/>
    <property type="molecule type" value="Genomic_DNA"/>
</dbReference>
<dbReference type="EC" id="2.7.2.4" evidence="13"/>
<evidence type="ECO:0000259" key="16">
    <source>
        <dbReference type="Pfam" id="PF22468"/>
    </source>
</evidence>
<dbReference type="Gene3D" id="3.40.1160.10">
    <property type="entry name" value="Acetylglutamate kinase-like"/>
    <property type="match status" value="1"/>
</dbReference>
<evidence type="ECO:0000256" key="12">
    <source>
        <dbReference type="PIRSR" id="PIRSR000726-1"/>
    </source>
</evidence>
<organism evidence="17 18">
    <name type="scientific">Defluviitoga tunisiensis</name>
    <dbReference type="NCBI Taxonomy" id="1006576"/>
    <lineage>
        <taxon>Bacteria</taxon>
        <taxon>Thermotogati</taxon>
        <taxon>Thermotogota</taxon>
        <taxon>Thermotogae</taxon>
        <taxon>Petrotogales</taxon>
        <taxon>Petrotogaceae</taxon>
        <taxon>Defluviitoga</taxon>
    </lineage>
</organism>
<accession>A0A0C7NMK2</accession>
<dbReference type="HOGENOM" id="CLU_009116_3_2_0"/>
<feature type="binding site" evidence="12">
    <location>
        <position position="74"/>
    </location>
    <ligand>
        <name>substrate</name>
    </ligand>
</feature>
<dbReference type="UniPathway" id="UPA00050">
    <property type="reaction ID" value="UER00461"/>
</dbReference>
<dbReference type="InterPro" id="IPR001341">
    <property type="entry name" value="Asp_kinase"/>
</dbReference>
<comment type="catalytic activity">
    <reaction evidence="11 13">
        <text>L-aspartate + ATP = 4-phospho-L-aspartate + ADP</text>
        <dbReference type="Rhea" id="RHEA:23776"/>
        <dbReference type="ChEBI" id="CHEBI:29991"/>
        <dbReference type="ChEBI" id="CHEBI:30616"/>
        <dbReference type="ChEBI" id="CHEBI:57535"/>
        <dbReference type="ChEBI" id="CHEBI:456216"/>
        <dbReference type="EC" id="2.7.2.4"/>
    </reaction>
</comment>
<dbReference type="PATRIC" id="fig|1006576.9.peg.1846"/>
<dbReference type="CDD" id="cd04261">
    <property type="entry name" value="AAK_AKii-LysC-BS"/>
    <property type="match status" value="1"/>
</dbReference>
<protein>
    <recommendedName>
        <fullName evidence="13">Aspartokinase</fullName>
        <ecNumber evidence="13">2.7.2.4</ecNumber>
    </recommendedName>
</protein>
<dbReference type="InterPro" id="IPR018042">
    <property type="entry name" value="Aspartate_kinase_CS"/>
</dbReference>